<evidence type="ECO:0000256" key="5">
    <source>
        <dbReference type="ARBA" id="ARBA00023295"/>
    </source>
</evidence>
<dbReference type="InterPro" id="IPR000933">
    <property type="entry name" value="Glyco_hydro_29"/>
</dbReference>
<feature type="domain" description="Glycoside hydrolase family 29 N-terminal" evidence="7">
    <location>
        <begin position="67"/>
        <end position="308"/>
    </location>
</feature>
<evidence type="ECO:0000256" key="3">
    <source>
        <dbReference type="ARBA" id="ARBA00022729"/>
    </source>
</evidence>
<comment type="similarity">
    <text evidence="1">Belongs to the glycosyl hydrolase 29 family.</text>
</comment>
<proteinExistence type="inferred from homology"/>
<dbReference type="SUPFAM" id="SSF51445">
    <property type="entry name" value="(Trans)glycosidases"/>
    <property type="match status" value="1"/>
</dbReference>
<name>A0ABW9U7K8_9BACL</name>
<gene>
    <name evidence="8" type="ORF">GON05_10735</name>
</gene>
<evidence type="ECO:0000256" key="2">
    <source>
        <dbReference type="ARBA" id="ARBA00012662"/>
    </source>
</evidence>
<dbReference type="EC" id="3.2.1.51" evidence="2"/>
<dbReference type="RefSeq" id="WP_157319124.1">
    <property type="nucleotide sequence ID" value="NZ_WSEM01000008.1"/>
</dbReference>
<evidence type="ECO:0000256" key="6">
    <source>
        <dbReference type="SAM" id="SignalP"/>
    </source>
</evidence>
<feature type="signal peptide" evidence="6">
    <location>
        <begin position="1"/>
        <end position="29"/>
    </location>
</feature>
<organism evidence="8 9">
    <name type="scientific">Paenibacillus anseongense</name>
    <dbReference type="NCBI Taxonomy" id="2682845"/>
    <lineage>
        <taxon>Bacteria</taxon>
        <taxon>Bacillati</taxon>
        <taxon>Bacillota</taxon>
        <taxon>Bacilli</taxon>
        <taxon>Bacillales</taxon>
        <taxon>Paenibacillaceae</taxon>
        <taxon>Paenibacillus</taxon>
    </lineage>
</organism>
<feature type="chain" id="PRO_5046993142" description="alpha-L-fucosidase" evidence="6">
    <location>
        <begin position="30"/>
        <end position="570"/>
    </location>
</feature>
<dbReference type="Proteomes" id="UP000467637">
    <property type="component" value="Unassembled WGS sequence"/>
</dbReference>
<dbReference type="PANTHER" id="PTHR10030">
    <property type="entry name" value="ALPHA-L-FUCOSIDASE"/>
    <property type="match status" value="1"/>
</dbReference>
<evidence type="ECO:0000313" key="9">
    <source>
        <dbReference type="Proteomes" id="UP000467637"/>
    </source>
</evidence>
<dbReference type="InterPro" id="IPR057739">
    <property type="entry name" value="Glyco_hydro_29_N"/>
</dbReference>
<reference evidence="8 9" key="1">
    <citation type="submission" date="2019-12" db="EMBL/GenBank/DDBJ databases">
        <authorList>
            <person name="Huq M.A."/>
        </authorList>
    </citation>
    <scope>NUCLEOTIDE SEQUENCE [LARGE SCALE GENOMIC DNA]</scope>
    <source>
        <strain evidence="8 9">MAH-34</strain>
    </source>
</reference>
<evidence type="ECO:0000256" key="1">
    <source>
        <dbReference type="ARBA" id="ARBA00007951"/>
    </source>
</evidence>
<keyword evidence="9" id="KW-1185">Reference proteome</keyword>
<protein>
    <recommendedName>
        <fullName evidence="2">alpha-L-fucosidase</fullName>
        <ecNumber evidence="2">3.2.1.51</ecNumber>
    </recommendedName>
</protein>
<sequence>MKKNAILAMGSLLIASVLSVSTFIPSAKAITPDEYVQLGFGFFPHYGLNTYTGTSGGDGNPQNFPSTLFAPTDFDANQWVAAAKDAGMDYVIAVAKHRYGWAAWDSAYTTYDIATSSAPNLDVVKAISDACATYGLKFAIYFNADDRYHFPNGVMGNSAYTDFAKNELTELLTNYGDVIAIWFDHAKAINNSQAAELEAHVKSIQPNTLVFFHDDDKAADSDVHVTELVNGDPPVGNSTPWEEAWSLYTDYWSYTNNESPAAPWSSAAYTANKVHYYNKRYASFAVSVPPGPSGKISQAGIDLMHNIGLIPRWRQTDDRSPLITYSGTWADQSNSGYFKSTDRNSGQAGASAEYTFTGTGVRLITKKNSSTGIFDVYIDGNKVATYDSYSSSADFDVVAYETTSLTNAAHTIKMVATGTKNPNSSGTNVNLDLFEYLGTPVQTQTDTIVDDTNAAITYSGTWNHISRATSYDGTISYSSTQDAYAEYAFNGTGVKLYTQKGAGGGKFDIYVDGVLQTTFDSYAASQQNKVLAFDKQDLTAGNHTVKMVVKHTKNASSNNYFAHLDYITFH</sequence>
<keyword evidence="5" id="KW-0326">Glycosidase</keyword>
<accession>A0ABW9U7K8</accession>
<dbReference type="PANTHER" id="PTHR10030:SF37">
    <property type="entry name" value="ALPHA-L-FUCOSIDASE-RELATED"/>
    <property type="match status" value="1"/>
</dbReference>
<keyword evidence="3 6" id="KW-0732">Signal</keyword>
<dbReference type="Gene3D" id="2.60.120.260">
    <property type="entry name" value="Galactose-binding domain-like"/>
    <property type="match status" value="2"/>
</dbReference>
<keyword evidence="4" id="KW-0378">Hydrolase</keyword>
<dbReference type="EMBL" id="WSEM01000008">
    <property type="protein sequence ID" value="MVQ35129.1"/>
    <property type="molecule type" value="Genomic_DNA"/>
</dbReference>
<comment type="caution">
    <text evidence="8">The sequence shown here is derived from an EMBL/GenBank/DDBJ whole genome shotgun (WGS) entry which is preliminary data.</text>
</comment>
<dbReference type="SMART" id="SM00812">
    <property type="entry name" value="Alpha_L_fucos"/>
    <property type="match status" value="1"/>
</dbReference>
<dbReference type="InterPro" id="IPR017853">
    <property type="entry name" value="GH"/>
</dbReference>
<dbReference type="Pfam" id="PF01120">
    <property type="entry name" value="Alpha_L_fucos"/>
    <property type="match status" value="1"/>
</dbReference>
<dbReference type="Gene3D" id="3.20.20.80">
    <property type="entry name" value="Glycosidases"/>
    <property type="match status" value="1"/>
</dbReference>
<evidence type="ECO:0000313" key="8">
    <source>
        <dbReference type="EMBL" id="MVQ35129.1"/>
    </source>
</evidence>
<evidence type="ECO:0000259" key="7">
    <source>
        <dbReference type="Pfam" id="PF01120"/>
    </source>
</evidence>
<evidence type="ECO:0000256" key="4">
    <source>
        <dbReference type="ARBA" id="ARBA00022801"/>
    </source>
</evidence>